<sequence length="220" mass="26526">MHEIQSFELLIQVEQGDMQGRHYEFERYLPISHDVQVLLEPKHVLQIASQTEHIHTVLDVHVAHQVGQFEQFTPYLQNLGKQVEQDFYENVGIHDEQYTRLQISHPFQQEQHKNLAYINHILNHLYNLYNQIYNLHINHYPQIILNYNSKLLIQFNMSLHKQFIRIMLILSMLLDIQKLLIIYGKLMMQQGFNNYIYQKFITNYYSFIFTFRGLNQLSKC</sequence>
<comment type="caution">
    <text evidence="1">The sequence shown here is derived from an EMBL/GenBank/DDBJ whole genome shotgun (WGS) entry which is preliminary data.</text>
</comment>
<dbReference type="AlphaFoldDB" id="A0A8S1NTJ5"/>
<protein>
    <submittedName>
        <fullName evidence="1">Uncharacterized protein</fullName>
    </submittedName>
</protein>
<dbReference type="Proteomes" id="UP000688137">
    <property type="component" value="Unassembled WGS sequence"/>
</dbReference>
<accession>A0A8S1NTJ5</accession>
<evidence type="ECO:0000313" key="1">
    <source>
        <dbReference type="EMBL" id="CAD8095948.1"/>
    </source>
</evidence>
<gene>
    <name evidence="1" type="ORF">PPRIM_AZ9-3.1.T1000014</name>
</gene>
<proteinExistence type="predicted"/>
<dbReference type="EMBL" id="CAJJDM010000103">
    <property type="protein sequence ID" value="CAD8095948.1"/>
    <property type="molecule type" value="Genomic_DNA"/>
</dbReference>
<evidence type="ECO:0000313" key="2">
    <source>
        <dbReference type="Proteomes" id="UP000688137"/>
    </source>
</evidence>
<name>A0A8S1NTJ5_PARPR</name>
<keyword evidence="2" id="KW-1185">Reference proteome</keyword>
<reference evidence="1" key="1">
    <citation type="submission" date="2021-01" db="EMBL/GenBank/DDBJ databases">
        <authorList>
            <consortium name="Genoscope - CEA"/>
            <person name="William W."/>
        </authorList>
    </citation>
    <scope>NUCLEOTIDE SEQUENCE</scope>
</reference>
<organism evidence="1 2">
    <name type="scientific">Paramecium primaurelia</name>
    <dbReference type="NCBI Taxonomy" id="5886"/>
    <lineage>
        <taxon>Eukaryota</taxon>
        <taxon>Sar</taxon>
        <taxon>Alveolata</taxon>
        <taxon>Ciliophora</taxon>
        <taxon>Intramacronucleata</taxon>
        <taxon>Oligohymenophorea</taxon>
        <taxon>Peniculida</taxon>
        <taxon>Parameciidae</taxon>
        <taxon>Paramecium</taxon>
    </lineage>
</organism>